<dbReference type="AlphaFoldDB" id="A0A1Y5I4E0"/>
<dbReference type="Proteomes" id="UP000195557">
    <property type="component" value="Unassembled WGS sequence"/>
</dbReference>
<dbReference type="EMBL" id="KZ155839">
    <property type="protein sequence ID" value="OUS41975.1"/>
    <property type="molecule type" value="Genomic_DNA"/>
</dbReference>
<sequence>MFLAHDIAAIAKLGEITPANTVKFIDLVSEALIYRLISSAGQGNRKEKAALANSNLVNFIINSRFRSESIGLNEIKAAVKSVDPQISHASQTIHDLFHAMEGSIQFSDFLRSERPKPQSPIVP</sequence>
<reference evidence="1" key="1">
    <citation type="submission" date="2017-04" db="EMBL/GenBank/DDBJ databases">
        <title>Population genomics of picophytoplankton unveils novel chromosome hypervariability.</title>
        <authorList>
            <consortium name="DOE Joint Genome Institute"/>
            <person name="Blanc-Mathieu R."/>
            <person name="Krasovec M."/>
            <person name="Hebrard M."/>
            <person name="Yau S."/>
            <person name="Desgranges E."/>
            <person name="Martin J."/>
            <person name="Schackwitz W."/>
            <person name="Kuo A."/>
            <person name="Salin G."/>
            <person name="Donnadieu C."/>
            <person name="Desdevises Y."/>
            <person name="Sanchez-Ferandin S."/>
            <person name="Moreau H."/>
            <person name="Rivals E."/>
            <person name="Grigoriev I.V."/>
            <person name="Grimsley N."/>
            <person name="Eyre-Walker A."/>
            <person name="Piganeau G."/>
        </authorList>
    </citation>
    <scope>NUCLEOTIDE SEQUENCE [LARGE SCALE GENOMIC DNA]</scope>
    <source>
        <strain evidence="1">RCC 1115</strain>
    </source>
</reference>
<accession>A0A1Y5I4E0</accession>
<proteinExistence type="predicted"/>
<protein>
    <submittedName>
        <fullName evidence="1">Uncharacterized protein</fullName>
    </submittedName>
</protein>
<gene>
    <name evidence="1" type="ORF">BE221DRAFT_63145</name>
</gene>
<organism evidence="1">
    <name type="scientific">Ostreococcus tauri</name>
    <name type="common">Marine green alga</name>
    <dbReference type="NCBI Taxonomy" id="70448"/>
    <lineage>
        <taxon>Eukaryota</taxon>
        <taxon>Viridiplantae</taxon>
        <taxon>Chlorophyta</taxon>
        <taxon>Mamiellophyceae</taxon>
        <taxon>Mamiellales</taxon>
        <taxon>Bathycoccaceae</taxon>
        <taxon>Ostreococcus</taxon>
    </lineage>
</organism>
<evidence type="ECO:0000313" key="1">
    <source>
        <dbReference type="EMBL" id="OUS41975.1"/>
    </source>
</evidence>
<name>A0A1Y5I4E0_OSTTA</name>